<dbReference type="InterPro" id="IPR012796">
    <property type="entry name" value="Lysidine-tRNA-synth_C"/>
</dbReference>
<dbReference type="SUPFAM" id="SSF82829">
    <property type="entry name" value="MesJ substrate recognition domain-like"/>
    <property type="match status" value="1"/>
</dbReference>
<keyword evidence="4 8" id="KW-0819">tRNA processing</keyword>
<keyword evidence="5 8" id="KW-0547">Nucleotide-binding</keyword>
<proteinExistence type="inferred from homology"/>
<gene>
    <name evidence="8 10" type="primary">tilS</name>
    <name evidence="10" type="ORF">LQE92_06195</name>
</gene>
<accession>A0AAP2W9W8</accession>
<dbReference type="InterPro" id="IPR011063">
    <property type="entry name" value="TilS/TtcA_N"/>
</dbReference>
<evidence type="ECO:0000256" key="8">
    <source>
        <dbReference type="HAMAP-Rule" id="MF_01161"/>
    </source>
</evidence>
<dbReference type="InterPro" id="IPR012094">
    <property type="entry name" value="tRNA_Ile_lys_synt"/>
</dbReference>
<dbReference type="SUPFAM" id="SSF56037">
    <property type="entry name" value="PheT/TilS domain"/>
    <property type="match status" value="1"/>
</dbReference>
<dbReference type="Pfam" id="PF01171">
    <property type="entry name" value="ATP_bind_3"/>
    <property type="match status" value="1"/>
</dbReference>
<reference evidence="10 11" key="1">
    <citation type="submission" date="2021-11" db="EMBL/GenBank/DDBJ databases">
        <title>Lacrimispora sp. nov. NSJ-141 isolated from human feces.</title>
        <authorList>
            <person name="Abdugheni R."/>
        </authorList>
    </citation>
    <scope>NUCLEOTIDE SEQUENCE [LARGE SCALE GENOMIC DNA]</scope>
    <source>
        <strain evidence="10 11">NSJ-141</strain>
    </source>
</reference>
<evidence type="ECO:0000256" key="5">
    <source>
        <dbReference type="ARBA" id="ARBA00022741"/>
    </source>
</evidence>
<evidence type="ECO:0000256" key="6">
    <source>
        <dbReference type="ARBA" id="ARBA00022840"/>
    </source>
</evidence>
<evidence type="ECO:0000256" key="3">
    <source>
        <dbReference type="ARBA" id="ARBA00022598"/>
    </source>
</evidence>
<dbReference type="PANTHER" id="PTHR43033">
    <property type="entry name" value="TRNA(ILE)-LYSIDINE SYNTHASE-RELATED"/>
    <property type="match status" value="1"/>
</dbReference>
<dbReference type="PANTHER" id="PTHR43033:SF1">
    <property type="entry name" value="TRNA(ILE)-LYSIDINE SYNTHASE-RELATED"/>
    <property type="match status" value="1"/>
</dbReference>
<evidence type="ECO:0000256" key="4">
    <source>
        <dbReference type="ARBA" id="ARBA00022694"/>
    </source>
</evidence>
<dbReference type="InterPro" id="IPR014729">
    <property type="entry name" value="Rossmann-like_a/b/a_fold"/>
</dbReference>
<sequence>MLQEVLDVIKTEDLMRAGELVVAGVSGGADSICLLSVLSELKEQLGIRLAAVHVHHGIRGEEAERDAEYVRLFCREREIPCRVFYRDVPAAAKEKGLSLEEAGRQIRYECFAEALKEWNGDRVAVAHNRNDNAETVLFHLFRGSGLKGLAGVAAKGPMPGDHAGDREVLVRPLLFVSRREIEDYLETKQIAYCRDSTNMSEDYSRNRIRHQILPQAELVNQEAVLHIVRAAGMIAELDKWMTEITGEWIREHCRHDRDMEGAGRGAYIRIPSAELKGLEPVQAGYVLRQVIESLSGSLKDITKRHTDSILELLEKQSGRYVHLPGGFTAEKRYDELWIGRRSKQGAEGENTKGPEERSGQGVLLRPTEKEQFCELFGFCVYYRILTRQRDEKIPENRYTKWFDYDKIKDSLCLRGRCPGDYFQVFPNGGRQTVKAYMINEKIPSGKRGRIPILADGSHVLWIIGGRISEAYKVTEETKQILVVTVRKNRVEMD</sequence>
<evidence type="ECO:0000256" key="7">
    <source>
        <dbReference type="ARBA" id="ARBA00048539"/>
    </source>
</evidence>
<dbReference type="EC" id="6.3.4.19" evidence="8"/>
<keyword evidence="11" id="KW-1185">Reference proteome</keyword>
<dbReference type="SMART" id="SM00977">
    <property type="entry name" value="TilS_C"/>
    <property type="match status" value="1"/>
</dbReference>
<organism evidence="10 11">
    <name type="scientific">Lientehia hominis</name>
    <dbReference type="NCBI Taxonomy" id="2897778"/>
    <lineage>
        <taxon>Bacteria</taxon>
        <taxon>Bacillati</taxon>
        <taxon>Bacillota</taxon>
        <taxon>Clostridia</taxon>
        <taxon>Lachnospirales</taxon>
        <taxon>Lachnospiraceae</taxon>
        <taxon>Lientehia</taxon>
    </lineage>
</organism>
<dbReference type="CDD" id="cd01992">
    <property type="entry name" value="TilS_N"/>
    <property type="match status" value="1"/>
</dbReference>
<keyword evidence="6 8" id="KW-0067">ATP-binding</keyword>
<protein>
    <recommendedName>
        <fullName evidence="8">tRNA(Ile)-lysidine synthase</fullName>
        <ecNumber evidence="8">6.3.4.19</ecNumber>
    </recommendedName>
    <alternativeName>
        <fullName evidence="8">tRNA(Ile)-2-lysyl-cytidine synthase</fullName>
    </alternativeName>
    <alternativeName>
        <fullName evidence="8">tRNA(Ile)-lysidine synthetase</fullName>
    </alternativeName>
</protein>
<keyword evidence="2 8" id="KW-0963">Cytoplasm</keyword>
<dbReference type="GO" id="GO:0005524">
    <property type="term" value="F:ATP binding"/>
    <property type="evidence" value="ECO:0007669"/>
    <property type="project" value="UniProtKB-UniRule"/>
</dbReference>
<evidence type="ECO:0000313" key="11">
    <source>
        <dbReference type="Proteomes" id="UP001299265"/>
    </source>
</evidence>
<feature type="domain" description="Lysidine-tRNA(Ile) synthetase C-terminal" evidence="9">
    <location>
        <begin position="411"/>
        <end position="483"/>
    </location>
</feature>
<dbReference type="Pfam" id="PF11734">
    <property type="entry name" value="TilS_C"/>
    <property type="match status" value="1"/>
</dbReference>
<dbReference type="SUPFAM" id="SSF52402">
    <property type="entry name" value="Adenine nucleotide alpha hydrolases-like"/>
    <property type="match status" value="1"/>
</dbReference>
<feature type="binding site" evidence="8">
    <location>
        <begin position="26"/>
        <end position="31"/>
    </location>
    <ligand>
        <name>ATP</name>
        <dbReference type="ChEBI" id="CHEBI:30616"/>
    </ligand>
</feature>
<evidence type="ECO:0000313" key="10">
    <source>
        <dbReference type="EMBL" id="MCD2492219.1"/>
    </source>
</evidence>
<dbReference type="NCBIfam" id="TIGR02432">
    <property type="entry name" value="lysidine_TilS_N"/>
    <property type="match status" value="1"/>
</dbReference>
<dbReference type="AlphaFoldDB" id="A0AAP2W9W8"/>
<dbReference type="HAMAP" id="MF_01161">
    <property type="entry name" value="tRNA_Ile_lys_synt"/>
    <property type="match status" value="1"/>
</dbReference>
<comment type="caution">
    <text evidence="10">The sequence shown here is derived from an EMBL/GenBank/DDBJ whole genome shotgun (WGS) entry which is preliminary data.</text>
</comment>
<dbReference type="Proteomes" id="UP001299265">
    <property type="component" value="Unassembled WGS sequence"/>
</dbReference>
<dbReference type="InterPro" id="IPR012795">
    <property type="entry name" value="tRNA_Ile_lys_synt_N"/>
</dbReference>
<comment type="subcellular location">
    <subcellularLocation>
        <location evidence="1 8">Cytoplasm</location>
    </subcellularLocation>
</comment>
<name>A0AAP2W9W8_9FIRM</name>
<keyword evidence="3 8" id="KW-0436">Ligase</keyword>
<dbReference type="GO" id="GO:0032267">
    <property type="term" value="F:tRNA(Ile)-lysidine synthase activity"/>
    <property type="evidence" value="ECO:0007669"/>
    <property type="project" value="UniProtKB-EC"/>
</dbReference>
<comment type="domain">
    <text evidence="8">The N-terminal region contains the highly conserved SGGXDS motif, predicted to be a P-loop motif involved in ATP binding.</text>
</comment>
<dbReference type="Gene3D" id="3.40.50.620">
    <property type="entry name" value="HUPs"/>
    <property type="match status" value="1"/>
</dbReference>
<comment type="similarity">
    <text evidence="8">Belongs to the tRNA(Ile)-lysidine synthase family.</text>
</comment>
<evidence type="ECO:0000259" key="9">
    <source>
        <dbReference type="SMART" id="SM00977"/>
    </source>
</evidence>
<dbReference type="EMBL" id="JAJNOR010000003">
    <property type="protein sequence ID" value="MCD2492219.1"/>
    <property type="molecule type" value="Genomic_DNA"/>
</dbReference>
<evidence type="ECO:0000256" key="1">
    <source>
        <dbReference type="ARBA" id="ARBA00004496"/>
    </source>
</evidence>
<dbReference type="GO" id="GO:0006400">
    <property type="term" value="P:tRNA modification"/>
    <property type="evidence" value="ECO:0007669"/>
    <property type="project" value="UniProtKB-UniRule"/>
</dbReference>
<dbReference type="GO" id="GO:0005737">
    <property type="term" value="C:cytoplasm"/>
    <property type="evidence" value="ECO:0007669"/>
    <property type="project" value="UniProtKB-SubCell"/>
</dbReference>
<dbReference type="NCBIfam" id="TIGR02433">
    <property type="entry name" value="lysidine_TilS_C"/>
    <property type="match status" value="1"/>
</dbReference>
<evidence type="ECO:0000256" key="2">
    <source>
        <dbReference type="ARBA" id="ARBA00022490"/>
    </source>
</evidence>
<comment type="function">
    <text evidence="8">Ligates lysine onto the cytidine present at position 34 of the AUA codon-specific tRNA(Ile) that contains the anticodon CAU, in an ATP-dependent manner. Cytidine is converted to lysidine, thus changing the amino acid specificity of the tRNA from methionine to isoleucine.</text>
</comment>
<dbReference type="RefSeq" id="WP_231062127.1">
    <property type="nucleotide sequence ID" value="NZ_JAJNOR010000003.1"/>
</dbReference>
<comment type="catalytic activity">
    <reaction evidence="7 8">
        <text>cytidine(34) in tRNA(Ile2) + L-lysine + ATP = lysidine(34) in tRNA(Ile2) + AMP + diphosphate + H(+)</text>
        <dbReference type="Rhea" id="RHEA:43744"/>
        <dbReference type="Rhea" id="RHEA-COMP:10625"/>
        <dbReference type="Rhea" id="RHEA-COMP:10670"/>
        <dbReference type="ChEBI" id="CHEBI:15378"/>
        <dbReference type="ChEBI" id="CHEBI:30616"/>
        <dbReference type="ChEBI" id="CHEBI:32551"/>
        <dbReference type="ChEBI" id="CHEBI:33019"/>
        <dbReference type="ChEBI" id="CHEBI:82748"/>
        <dbReference type="ChEBI" id="CHEBI:83665"/>
        <dbReference type="ChEBI" id="CHEBI:456215"/>
        <dbReference type="EC" id="6.3.4.19"/>
    </reaction>
</comment>